<accession>A0A2P6MYH7</accession>
<feature type="region of interest" description="Disordered" evidence="1">
    <location>
        <begin position="32"/>
        <end position="84"/>
    </location>
</feature>
<proteinExistence type="predicted"/>
<dbReference type="InParanoid" id="A0A2P6MYH7"/>
<evidence type="ECO:0000313" key="2">
    <source>
        <dbReference type="EMBL" id="PRP76726.1"/>
    </source>
</evidence>
<name>A0A2P6MYH7_9EUKA</name>
<dbReference type="Proteomes" id="UP000241769">
    <property type="component" value="Unassembled WGS sequence"/>
</dbReference>
<sequence>MAIHIISTGEWLNSRSRFLRVSDFRRNLKEHVTRSSRIHGSTELVAEDQQSANKTRPPGQHNRDEGERSTITQQDSNDASLRLS</sequence>
<dbReference type="AlphaFoldDB" id="A0A2P6MYH7"/>
<feature type="compositionally biased region" description="Polar residues" evidence="1">
    <location>
        <begin position="69"/>
        <end position="84"/>
    </location>
</feature>
<dbReference type="EMBL" id="MDYQ01000304">
    <property type="protein sequence ID" value="PRP76726.1"/>
    <property type="molecule type" value="Genomic_DNA"/>
</dbReference>
<gene>
    <name evidence="2" type="ORF">PROFUN_11729</name>
</gene>
<protein>
    <submittedName>
        <fullName evidence="2">Uncharacterized protein</fullName>
    </submittedName>
</protein>
<comment type="caution">
    <text evidence="2">The sequence shown here is derived from an EMBL/GenBank/DDBJ whole genome shotgun (WGS) entry which is preliminary data.</text>
</comment>
<organism evidence="2 3">
    <name type="scientific">Planoprotostelium fungivorum</name>
    <dbReference type="NCBI Taxonomy" id="1890364"/>
    <lineage>
        <taxon>Eukaryota</taxon>
        <taxon>Amoebozoa</taxon>
        <taxon>Evosea</taxon>
        <taxon>Variosea</taxon>
        <taxon>Cavosteliida</taxon>
        <taxon>Cavosteliaceae</taxon>
        <taxon>Planoprotostelium</taxon>
    </lineage>
</organism>
<evidence type="ECO:0000256" key="1">
    <source>
        <dbReference type="SAM" id="MobiDB-lite"/>
    </source>
</evidence>
<keyword evidence="3" id="KW-1185">Reference proteome</keyword>
<reference evidence="2 3" key="1">
    <citation type="journal article" date="2018" name="Genome Biol. Evol.">
        <title>Multiple Roots of Fruiting Body Formation in Amoebozoa.</title>
        <authorList>
            <person name="Hillmann F."/>
            <person name="Forbes G."/>
            <person name="Novohradska S."/>
            <person name="Ferling I."/>
            <person name="Riege K."/>
            <person name="Groth M."/>
            <person name="Westermann M."/>
            <person name="Marz M."/>
            <person name="Spaller T."/>
            <person name="Winckler T."/>
            <person name="Schaap P."/>
            <person name="Glockner G."/>
        </authorList>
    </citation>
    <scope>NUCLEOTIDE SEQUENCE [LARGE SCALE GENOMIC DNA]</scope>
    <source>
        <strain evidence="2 3">Jena</strain>
    </source>
</reference>
<evidence type="ECO:0000313" key="3">
    <source>
        <dbReference type="Proteomes" id="UP000241769"/>
    </source>
</evidence>